<comment type="cofactor">
    <cofactor evidence="1">
        <name>Fe cation</name>
        <dbReference type="ChEBI" id="CHEBI:24875"/>
    </cofactor>
</comment>
<keyword evidence="3" id="KW-0479">Metal-binding</keyword>
<dbReference type="Pfam" id="PF00355">
    <property type="entry name" value="Rieske"/>
    <property type="match status" value="1"/>
</dbReference>
<dbReference type="InterPro" id="IPR001663">
    <property type="entry name" value="Rng_hydr_dOase-A"/>
</dbReference>
<evidence type="ECO:0000256" key="2">
    <source>
        <dbReference type="ARBA" id="ARBA00022714"/>
    </source>
</evidence>
<dbReference type="PRINTS" id="PR00090">
    <property type="entry name" value="RNGDIOXGNASE"/>
</dbReference>
<dbReference type="RefSeq" id="WP_194105234.1">
    <property type="nucleotide sequence ID" value="NZ_JADFFM010000001.1"/>
</dbReference>
<dbReference type="InterPro" id="IPR036922">
    <property type="entry name" value="Rieske_2Fe-2S_sf"/>
</dbReference>
<evidence type="ECO:0000256" key="1">
    <source>
        <dbReference type="ARBA" id="ARBA00001962"/>
    </source>
</evidence>
<keyword evidence="5" id="KW-0408">Iron</keyword>
<dbReference type="SUPFAM" id="SSF50022">
    <property type="entry name" value="ISP domain"/>
    <property type="match status" value="1"/>
</dbReference>
<organism evidence="8 9">
    <name type="scientific">Mucilaginibacter boryungensis</name>
    <dbReference type="NCBI Taxonomy" id="768480"/>
    <lineage>
        <taxon>Bacteria</taxon>
        <taxon>Pseudomonadati</taxon>
        <taxon>Bacteroidota</taxon>
        <taxon>Sphingobacteriia</taxon>
        <taxon>Sphingobacteriales</taxon>
        <taxon>Sphingobacteriaceae</taxon>
        <taxon>Mucilaginibacter</taxon>
    </lineage>
</organism>
<keyword evidence="4" id="KW-0560">Oxidoreductase</keyword>
<keyword evidence="2" id="KW-0001">2Fe-2S</keyword>
<dbReference type="Gene3D" id="3.90.380.10">
    <property type="entry name" value="Naphthalene 1,2-dioxygenase Alpha Subunit, Chain A, domain 1"/>
    <property type="match status" value="2"/>
</dbReference>
<sequence length="358" mass="41412">MKSNISPEYYYSESIFQKEKLIFKNHWHFFGFKTQLTKHNDYLTRTIADTPVLVQNIKGEIMAFLNVCSHRFSILQQEASGNRPLVCPYHGWSYNQDGIPTGIPKKPLFQNFSSNELCELSLKSYQISFCGNLCFVNLSNSKHSLNDYLGDYFNELEDLSLSTQEMIDINQLDIKANWKIIVENTLESYHVGLIHTNTFKKLGASGLNFNFTSFHSSWDADLLIKRTDDSLKKIENIFAPRKYYINGYKHFLIFPNLLISTTHGSSYNFSLIEPLSPNETRFNSYVFLAYIKDDAKRAFVSAYKQTVIEFNREVFGEDKAICQLVQKGVNHTNLSGVLSLEEERVHAFQNTYIKLIQK</sequence>
<evidence type="ECO:0000313" key="9">
    <source>
        <dbReference type="Proteomes" id="UP000632774"/>
    </source>
</evidence>
<keyword evidence="9" id="KW-1185">Reference proteome</keyword>
<dbReference type="SUPFAM" id="SSF55961">
    <property type="entry name" value="Bet v1-like"/>
    <property type="match status" value="1"/>
</dbReference>
<dbReference type="Pfam" id="PF00848">
    <property type="entry name" value="Ring_hydroxyl_A"/>
    <property type="match status" value="1"/>
</dbReference>
<dbReference type="PANTHER" id="PTHR43756">
    <property type="entry name" value="CHOLINE MONOOXYGENASE, CHLOROPLASTIC"/>
    <property type="match status" value="1"/>
</dbReference>
<dbReference type="Gene3D" id="2.102.10.10">
    <property type="entry name" value="Rieske [2Fe-2S] iron-sulphur domain"/>
    <property type="match status" value="1"/>
</dbReference>
<accession>A0ABR9XF89</accession>
<proteinExistence type="predicted"/>
<dbReference type="InterPro" id="IPR015879">
    <property type="entry name" value="Ring_hydroxy_dOase_asu_C_dom"/>
</dbReference>
<feature type="domain" description="Rieske" evidence="7">
    <location>
        <begin position="27"/>
        <end position="136"/>
    </location>
</feature>
<keyword evidence="8" id="KW-0223">Dioxygenase</keyword>
<dbReference type="CDD" id="cd00680">
    <property type="entry name" value="RHO_alpha_C"/>
    <property type="match status" value="1"/>
</dbReference>
<protein>
    <submittedName>
        <fullName evidence="8">Aromatic ring-hydroxylating dioxygenase subunit alpha</fullName>
    </submittedName>
</protein>
<evidence type="ECO:0000256" key="4">
    <source>
        <dbReference type="ARBA" id="ARBA00023002"/>
    </source>
</evidence>
<dbReference type="InterPro" id="IPR017941">
    <property type="entry name" value="Rieske_2Fe-2S"/>
</dbReference>
<keyword evidence="6" id="KW-0411">Iron-sulfur</keyword>
<dbReference type="EMBL" id="JADFFM010000001">
    <property type="protein sequence ID" value="MBE9665850.1"/>
    <property type="molecule type" value="Genomic_DNA"/>
</dbReference>
<evidence type="ECO:0000256" key="3">
    <source>
        <dbReference type="ARBA" id="ARBA00022723"/>
    </source>
</evidence>
<evidence type="ECO:0000256" key="5">
    <source>
        <dbReference type="ARBA" id="ARBA00023004"/>
    </source>
</evidence>
<name>A0ABR9XF89_9SPHI</name>
<dbReference type="CDD" id="cd03469">
    <property type="entry name" value="Rieske_RO_Alpha_N"/>
    <property type="match status" value="1"/>
</dbReference>
<dbReference type="PANTHER" id="PTHR43756:SF5">
    <property type="entry name" value="CHOLINE MONOOXYGENASE, CHLOROPLASTIC"/>
    <property type="match status" value="1"/>
</dbReference>
<reference evidence="8 9" key="1">
    <citation type="submission" date="2020-10" db="EMBL/GenBank/DDBJ databases">
        <title>Mucilaginibacter mali sp. nov., isolated from rhizosphere soil of apple orchard.</title>
        <authorList>
            <person name="Lee J.-S."/>
            <person name="Kim H.S."/>
            <person name="Kim J.-S."/>
        </authorList>
    </citation>
    <scope>NUCLEOTIDE SEQUENCE [LARGE SCALE GENOMIC DNA]</scope>
    <source>
        <strain evidence="8 9">KCTC 23157</strain>
    </source>
</reference>
<evidence type="ECO:0000256" key="6">
    <source>
        <dbReference type="ARBA" id="ARBA00023014"/>
    </source>
</evidence>
<gene>
    <name evidence="8" type="ORF">IRJ18_05715</name>
</gene>
<dbReference type="PROSITE" id="PS51296">
    <property type="entry name" value="RIESKE"/>
    <property type="match status" value="1"/>
</dbReference>
<evidence type="ECO:0000313" key="8">
    <source>
        <dbReference type="EMBL" id="MBE9665850.1"/>
    </source>
</evidence>
<dbReference type="Proteomes" id="UP000632774">
    <property type="component" value="Unassembled WGS sequence"/>
</dbReference>
<dbReference type="GO" id="GO:0051213">
    <property type="term" value="F:dioxygenase activity"/>
    <property type="evidence" value="ECO:0007669"/>
    <property type="project" value="UniProtKB-KW"/>
</dbReference>
<evidence type="ECO:0000259" key="7">
    <source>
        <dbReference type="PROSITE" id="PS51296"/>
    </source>
</evidence>
<comment type="caution">
    <text evidence="8">The sequence shown here is derived from an EMBL/GenBank/DDBJ whole genome shotgun (WGS) entry which is preliminary data.</text>
</comment>